<dbReference type="Pfam" id="PF07920">
    <property type="entry name" value="DUF1684"/>
    <property type="match status" value="1"/>
</dbReference>
<reference evidence="1" key="1">
    <citation type="submission" date="2019-08" db="EMBL/GenBank/DDBJ databases">
        <authorList>
            <person name="Kucharzyk K."/>
            <person name="Murdoch R.W."/>
            <person name="Higgins S."/>
            <person name="Loffler F."/>
        </authorList>
    </citation>
    <scope>NUCLEOTIDE SEQUENCE</scope>
</reference>
<organism evidence="1">
    <name type="scientific">bioreactor metagenome</name>
    <dbReference type="NCBI Taxonomy" id="1076179"/>
    <lineage>
        <taxon>unclassified sequences</taxon>
        <taxon>metagenomes</taxon>
        <taxon>ecological metagenomes</taxon>
    </lineage>
</organism>
<dbReference type="AlphaFoldDB" id="A0A645CC87"/>
<proteinExistence type="predicted"/>
<evidence type="ECO:0000313" key="1">
    <source>
        <dbReference type="EMBL" id="MPM74492.1"/>
    </source>
</evidence>
<dbReference type="InterPro" id="IPR012467">
    <property type="entry name" value="DUF1684"/>
</dbReference>
<dbReference type="PANTHER" id="PTHR41913:SF1">
    <property type="entry name" value="DUF1684 DOMAIN-CONTAINING PROTEIN"/>
    <property type="match status" value="1"/>
</dbReference>
<dbReference type="PANTHER" id="PTHR41913">
    <property type="entry name" value="DUF1684 DOMAIN-CONTAINING PROTEIN"/>
    <property type="match status" value="1"/>
</dbReference>
<name>A0A645CC87_9ZZZZ</name>
<protein>
    <recommendedName>
        <fullName evidence="2">DUF1684 domain-containing protein</fullName>
    </recommendedName>
</protein>
<evidence type="ECO:0008006" key="2">
    <source>
        <dbReference type="Google" id="ProtNLM"/>
    </source>
</evidence>
<dbReference type="EMBL" id="VSSQ01026000">
    <property type="protein sequence ID" value="MPM74492.1"/>
    <property type="molecule type" value="Genomic_DNA"/>
</dbReference>
<sequence length="267" mass="29981">MGTGPDWTTWERSEWTRWHRTREKGLRAPYGWLSLTALHWLDEDPRHLDGFPGLWSGDEAEVRVELTAEDGVLRREEPVTGTIEIPLEEDESDLSFIHDGIMAEAGIRGGRPMVRLRDPQAPTRTGFTGVPTYDWDPGWIVRAHFEQFTGDLVREVQTARPDVSQPMTFWGEVSFTRDNEDVRLLVSGGHGDAYVVFHDPTNGLDTADWRFVMLGEVDPAGGTTLDFNRSLNFPAAFVASYATCPRPVGENVIPFPVTAGEQRPTTD</sequence>
<accession>A0A645CC87</accession>
<comment type="caution">
    <text evidence="1">The sequence shown here is derived from an EMBL/GenBank/DDBJ whole genome shotgun (WGS) entry which is preliminary data.</text>
</comment>
<gene>
    <name evidence="1" type="ORF">SDC9_121480</name>
</gene>